<dbReference type="Proteomes" id="UP000287701">
    <property type="component" value="Chromosome"/>
</dbReference>
<reference evidence="1 2" key="1">
    <citation type="submission" date="2019-01" db="EMBL/GenBank/DDBJ databases">
        <title>Whole Genome of Ornithobacterium rhinotracheale FARPER-174b.</title>
        <authorList>
            <person name="Tataje-Lavanda L.A."/>
            <person name="Montalvan A."/>
            <person name="Montesinos R."/>
            <person name="Zimic M."/>
            <person name="Fernandez-Sanchez M."/>
            <person name="Fernandez-Diaz M."/>
        </authorList>
    </citation>
    <scope>NUCLEOTIDE SEQUENCE [LARGE SCALE GENOMIC DNA]</scope>
    <source>
        <strain evidence="1 2">FARPER-174b</strain>
    </source>
</reference>
<organism evidence="1 2">
    <name type="scientific">Ornithobacterium rhinotracheale</name>
    <dbReference type="NCBI Taxonomy" id="28251"/>
    <lineage>
        <taxon>Bacteria</taxon>
        <taxon>Pseudomonadati</taxon>
        <taxon>Bacteroidota</taxon>
        <taxon>Flavobacteriia</taxon>
        <taxon>Flavobacteriales</taxon>
        <taxon>Weeksellaceae</taxon>
        <taxon>Ornithobacterium</taxon>
    </lineage>
</organism>
<evidence type="ECO:0000313" key="1">
    <source>
        <dbReference type="EMBL" id="QAR30538.1"/>
    </source>
</evidence>
<sequence length="163" mass="19641">MENKLIMILEEINFTSRYIALCNKFSDFNNGINFSKQEILNCLINNNIQMKFIPKEKLFFKDYFINDITIRFLFEYKYGCIDCRYWIFKNEDTVFNGSFREVSLVEDKGFNEKVSYRFPIATSLHDLQEILKKIIELNSDFIIEFKREVLKLSSEEIKTLFKR</sequence>
<dbReference type="OrthoDB" id="2720680at2"/>
<gene>
    <name evidence="1" type="ORF">EQP59_03795</name>
</gene>
<dbReference type="AlphaFoldDB" id="A0A410JR97"/>
<evidence type="ECO:0000313" key="2">
    <source>
        <dbReference type="Proteomes" id="UP000287701"/>
    </source>
</evidence>
<name>A0A410JR97_ORNRH</name>
<protein>
    <submittedName>
        <fullName evidence="1">Uncharacterized protein</fullName>
    </submittedName>
</protein>
<accession>A0A410JR97</accession>
<dbReference type="EMBL" id="CP035107">
    <property type="protein sequence ID" value="QAR30538.1"/>
    <property type="molecule type" value="Genomic_DNA"/>
</dbReference>
<proteinExistence type="predicted"/>
<dbReference type="RefSeq" id="WP_128501026.1">
    <property type="nucleotide sequence ID" value="NZ_CP035107.1"/>
</dbReference>